<evidence type="ECO:0000256" key="1">
    <source>
        <dbReference type="SAM" id="MobiDB-lite"/>
    </source>
</evidence>
<sequence length="93" mass="10070">MPPQVMGAGTAFVPFAGSAPLKEAFRAVTLAPLTVMVALLPARTVTSGGRFRNVGSPGVGWRADLARGRRWLERGANRKPKRPHPGWGRLVRR</sequence>
<evidence type="ECO:0000313" key="3">
    <source>
        <dbReference type="Proteomes" id="UP000199696"/>
    </source>
</evidence>
<evidence type="ECO:0000313" key="2">
    <source>
        <dbReference type="EMBL" id="SCL58053.1"/>
    </source>
</evidence>
<dbReference type="EMBL" id="FMHY01000002">
    <property type="protein sequence ID" value="SCL58053.1"/>
    <property type="molecule type" value="Genomic_DNA"/>
</dbReference>
<dbReference type="Proteomes" id="UP000199696">
    <property type="component" value="Unassembled WGS sequence"/>
</dbReference>
<reference evidence="3" key="1">
    <citation type="submission" date="2016-06" db="EMBL/GenBank/DDBJ databases">
        <authorList>
            <person name="Varghese N."/>
            <person name="Submissions Spin"/>
        </authorList>
    </citation>
    <scope>NUCLEOTIDE SEQUENCE [LARGE SCALE GENOMIC DNA]</scope>
    <source>
        <strain evidence="3">DSM 44814</strain>
    </source>
</reference>
<gene>
    <name evidence="2" type="ORF">GA0070604_3752</name>
</gene>
<proteinExistence type="predicted"/>
<organism evidence="2 3">
    <name type="scientific">Micromonospora eburnea</name>
    <dbReference type="NCBI Taxonomy" id="227316"/>
    <lineage>
        <taxon>Bacteria</taxon>
        <taxon>Bacillati</taxon>
        <taxon>Actinomycetota</taxon>
        <taxon>Actinomycetes</taxon>
        <taxon>Micromonosporales</taxon>
        <taxon>Micromonosporaceae</taxon>
        <taxon>Micromonospora</taxon>
    </lineage>
</organism>
<feature type="compositionally biased region" description="Basic residues" evidence="1">
    <location>
        <begin position="77"/>
        <end position="93"/>
    </location>
</feature>
<name>A0A1C6UW19_9ACTN</name>
<accession>A0A1C6UW19</accession>
<protein>
    <submittedName>
        <fullName evidence="2">Uncharacterized protein</fullName>
    </submittedName>
</protein>
<dbReference type="AlphaFoldDB" id="A0A1C6UW19"/>
<keyword evidence="3" id="KW-1185">Reference proteome</keyword>
<feature type="region of interest" description="Disordered" evidence="1">
    <location>
        <begin position="74"/>
        <end position="93"/>
    </location>
</feature>